<keyword evidence="1" id="KW-1133">Transmembrane helix</keyword>
<protein>
    <submittedName>
        <fullName evidence="2">Uncharacterized protein</fullName>
    </submittedName>
</protein>
<dbReference type="EMBL" id="JAPIVE010000002">
    <property type="protein sequence ID" value="MCX2524455.1"/>
    <property type="molecule type" value="Genomic_DNA"/>
</dbReference>
<evidence type="ECO:0000313" key="2">
    <source>
        <dbReference type="EMBL" id="MCX2524455.1"/>
    </source>
</evidence>
<evidence type="ECO:0000256" key="1">
    <source>
        <dbReference type="SAM" id="Phobius"/>
    </source>
</evidence>
<dbReference type="Proteomes" id="UP001165678">
    <property type="component" value="Unassembled WGS sequence"/>
</dbReference>
<gene>
    <name evidence="2" type="ORF">OQ287_09390</name>
</gene>
<keyword evidence="1" id="KW-0812">Transmembrane</keyword>
<comment type="caution">
    <text evidence="2">The sequence shown here is derived from an EMBL/GenBank/DDBJ whole genome shotgun (WGS) entry which is preliminary data.</text>
</comment>
<keyword evidence="3" id="KW-1185">Reference proteome</keyword>
<dbReference type="AlphaFoldDB" id="A0AA41ZH45"/>
<proteinExistence type="predicted"/>
<name>A0AA41ZH45_9GAMM</name>
<reference evidence="2" key="1">
    <citation type="submission" date="2022-11" db="EMBL/GenBank/DDBJ databases">
        <title>Larsenimonas rhizosphaerae sp. nov., isolated from a tidal mudflat.</title>
        <authorList>
            <person name="Lee S.D."/>
            <person name="Kim I.S."/>
        </authorList>
    </citation>
    <scope>NUCLEOTIDE SEQUENCE</scope>
    <source>
        <strain evidence="2">GH2-1</strain>
    </source>
</reference>
<accession>A0AA41ZH45</accession>
<dbReference type="RefSeq" id="WP_250935512.1">
    <property type="nucleotide sequence ID" value="NZ_JAMLJK010000001.1"/>
</dbReference>
<sequence length="48" mass="5540">MNGDAVANYDAYRWVLQGGLVFAYVLFFSAIFGTLYFIRKNKKRASKE</sequence>
<feature type="transmembrane region" description="Helical" evidence="1">
    <location>
        <begin position="20"/>
        <end position="38"/>
    </location>
</feature>
<keyword evidence="1" id="KW-0472">Membrane</keyword>
<evidence type="ECO:0000313" key="3">
    <source>
        <dbReference type="Proteomes" id="UP001165678"/>
    </source>
</evidence>
<organism evidence="2 3">
    <name type="scientific">Larsenimonas rhizosphaerae</name>
    <dbReference type="NCBI Taxonomy" id="2944682"/>
    <lineage>
        <taxon>Bacteria</taxon>
        <taxon>Pseudomonadati</taxon>
        <taxon>Pseudomonadota</taxon>
        <taxon>Gammaproteobacteria</taxon>
        <taxon>Oceanospirillales</taxon>
        <taxon>Halomonadaceae</taxon>
        <taxon>Larsenimonas</taxon>
    </lineage>
</organism>